<name>A0A4Z2FDG3_9TELE</name>
<dbReference type="Proteomes" id="UP000314294">
    <property type="component" value="Unassembled WGS sequence"/>
</dbReference>
<reference evidence="1 2" key="1">
    <citation type="submission" date="2019-03" db="EMBL/GenBank/DDBJ databases">
        <title>First draft genome of Liparis tanakae, snailfish: a comprehensive survey of snailfish specific genes.</title>
        <authorList>
            <person name="Kim W."/>
            <person name="Song I."/>
            <person name="Jeong J.-H."/>
            <person name="Kim D."/>
            <person name="Kim S."/>
            <person name="Ryu S."/>
            <person name="Song J.Y."/>
            <person name="Lee S.K."/>
        </authorList>
    </citation>
    <scope>NUCLEOTIDE SEQUENCE [LARGE SCALE GENOMIC DNA]</scope>
    <source>
        <tissue evidence="1">Muscle</tissue>
    </source>
</reference>
<proteinExistence type="predicted"/>
<accession>A0A4Z2FDG3</accession>
<dbReference type="AlphaFoldDB" id="A0A4Z2FDG3"/>
<comment type="caution">
    <text evidence="1">The sequence shown here is derived from an EMBL/GenBank/DDBJ whole genome shotgun (WGS) entry which is preliminary data.</text>
</comment>
<protein>
    <submittedName>
        <fullName evidence="1">Uncharacterized protein</fullName>
    </submittedName>
</protein>
<keyword evidence="2" id="KW-1185">Reference proteome</keyword>
<evidence type="ECO:0000313" key="1">
    <source>
        <dbReference type="EMBL" id="TNN39021.1"/>
    </source>
</evidence>
<gene>
    <name evidence="1" type="ORF">EYF80_050813</name>
</gene>
<sequence length="75" mass="8389">MSTRPSKQAENLWDSLTLNADALFPEVMTPDEPRGQDTLKSCLNGSHLAPMVASTFLLITIRYSSGREWPREPNV</sequence>
<organism evidence="1 2">
    <name type="scientific">Liparis tanakae</name>
    <name type="common">Tanaka's snailfish</name>
    <dbReference type="NCBI Taxonomy" id="230148"/>
    <lineage>
        <taxon>Eukaryota</taxon>
        <taxon>Metazoa</taxon>
        <taxon>Chordata</taxon>
        <taxon>Craniata</taxon>
        <taxon>Vertebrata</taxon>
        <taxon>Euteleostomi</taxon>
        <taxon>Actinopterygii</taxon>
        <taxon>Neopterygii</taxon>
        <taxon>Teleostei</taxon>
        <taxon>Neoteleostei</taxon>
        <taxon>Acanthomorphata</taxon>
        <taxon>Eupercaria</taxon>
        <taxon>Perciformes</taxon>
        <taxon>Cottioidei</taxon>
        <taxon>Cottales</taxon>
        <taxon>Liparidae</taxon>
        <taxon>Liparis</taxon>
    </lineage>
</organism>
<dbReference type="EMBL" id="SRLO01001316">
    <property type="protein sequence ID" value="TNN39021.1"/>
    <property type="molecule type" value="Genomic_DNA"/>
</dbReference>
<evidence type="ECO:0000313" key="2">
    <source>
        <dbReference type="Proteomes" id="UP000314294"/>
    </source>
</evidence>